<evidence type="ECO:0000256" key="8">
    <source>
        <dbReference type="ARBA" id="ARBA00023002"/>
    </source>
</evidence>
<sequence length="308" mass="33387">MAISRFSYASMNVMDVEAAVRHYVHVVGLRETDRDADGRVYLQAADTQDHHCVILNPAKTAGVEHLGFKVSDPADLDEATAAVTAYGLPVTRVPAGAVKGQGEGVRFPLPSGQHMMLYYHADKVGYLTGMENPNPVSAHSTPGGRVTHLDHTLISAQNPGDDVKFLTEVLDFSLTEKVVDPAGNTLAAFLTCGHTMHDLAIGPGPDNHFHHMAFGMDSRTEVIHGVDLLKEKAVPALEYGITRHGIAGVTTIYFHDPSGNRNEFYNGAYLAPGAPGWVPPIVWQAEHFPRGAFYYENAVPEAFFAEVT</sequence>
<dbReference type="Pfam" id="PF00903">
    <property type="entry name" value="Glyoxalase"/>
    <property type="match status" value="1"/>
</dbReference>
<evidence type="ECO:0000259" key="11">
    <source>
        <dbReference type="PROSITE" id="PS51819"/>
    </source>
</evidence>
<dbReference type="EMBL" id="CP014671">
    <property type="protein sequence ID" value="ANX02746.1"/>
    <property type="molecule type" value="Genomic_DNA"/>
</dbReference>
<proteinExistence type="inferred from homology"/>
<dbReference type="InterPro" id="IPR037523">
    <property type="entry name" value="VOC_core"/>
</dbReference>
<feature type="domain" description="VOC" evidence="11">
    <location>
        <begin position="5"/>
        <end position="120"/>
    </location>
</feature>
<dbReference type="InterPro" id="IPR000486">
    <property type="entry name" value="Xdiol_ring_cleave_dOase_1/2"/>
</dbReference>
<evidence type="ECO:0000256" key="3">
    <source>
        <dbReference type="ARBA" id="ARBA00011881"/>
    </source>
</evidence>
<dbReference type="InterPro" id="IPR004360">
    <property type="entry name" value="Glyas_Fos-R_dOase_dom"/>
</dbReference>
<reference evidence="13" key="1">
    <citation type="submission" date="2016-03" db="EMBL/GenBank/DDBJ databases">
        <title>Complete genome sequence of Solimmundus cernigliae, representing a novel lineage of polycyclic aromatic hydrocarbon degraders within the Gammaproteobacteria.</title>
        <authorList>
            <person name="Singleton D.R."/>
            <person name="Dickey A.N."/>
            <person name="Scholl E.H."/>
            <person name="Wright F.A."/>
            <person name="Aitken M.D."/>
        </authorList>
    </citation>
    <scope>NUCLEOTIDE SEQUENCE [LARGE SCALE GENOMIC DNA]</scope>
    <source>
        <strain evidence="13">TR3.2</strain>
    </source>
</reference>
<evidence type="ECO:0000256" key="10">
    <source>
        <dbReference type="RuleBase" id="RU000683"/>
    </source>
</evidence>
<dbReference type="InterPro" id="IPR050383">
    <property type="entry name" value="GlyoxalaseI/FosfomycinResist"/>
</dbReference>
<dbReference type="PROSITE" id="PS51819">
    <property type="entry name" value="VOC"/>
    <property type="match status" value="2"/>
</dbReference>
<evidence type="ECO:0000256" key="1">
    <source>
        <dbReference type="ARBA" id="ARBA00001954"/>
    </source>
</evidence>
<dbReference type="GO" id="GO:0051213">
    <property type="term" value="F:dioxygenase activity"/>
    <property type="evidence" value="ECO:0007669"/>
    <property type="project" value="UniProtKB-KW"/>
</dbReference>
<dbReference type="InParanoid" id="A0A1B1YPT3"/>
<evidence type="ECO:0000313" key="12">
    <source>
        <dbReference type="EMBL" id="ANX02746.1"/>
    </source>
</evidence>
<dbReference type="RefSeq" id="WP_068802261.1">
    <property type="nucleotide sequence ID" value="NZ_CP014671.1"/>
</dbReference>
<dbReference type="Pfam" id="PF22247">
    <property type="entry name" value="Diox-like_N"/>
    <property type="match status" value="1"/>
</dbReference>
<evidence type="ECO:0000256" key="4">
    <source>
        <dbReference type="ARBA" id="ARBA00022723"/>
    </source>
</evidence>
<keyword evidence="5" id="KW-0677">Repeat</keyword>
<organism evidence="12 13">
    <name type="scientific">Immundisolibacter cernigliae</name>
    <dbReference type="NCBI Taxonomy" id="1810504"/>
    <lineage>
        <taxon>Bacteria</taxon>
        <taxon>Pseudomonadati</taxon>
        <taxon>Pseudomonadota</taxon>
        <taxon>Gammaproteobacteria</taxon>
        <taxon>Immundisolibacterales</taxon>
        <taxon>Immundisolibacteraceae</taxon>
        <taxon>Immundisolibacter</taxon>
    </lineage>
</organism>
<dbReference type="PANTHER" id="PTHR21366">
    <property type="entry name" value="GLYOXALASE FAMILY PROTEIN"/>
    <property type="match status" value="1"/>
</dbReference>
<keyword evidence="4" id="KW-0479">Metal-binding</keyword>
<dbReference type="PROSITE" id="PS00082">
    <property type="entry name" value="EXTRADIOL_DIOXYGENAS"/>
    <property type="match status" value="1"/>
</dbReference>
<comment type="similarity">
    <text evidence="2 10">Belongs to the extradiol ring-cleavage dioxygenase family.</text>
</comment>
<keyword evidence="6 10" id="KW-0058">Aromatic hydrocarbons catabolism</keyword>
<dbReference type="Gene3D" id="3.10.180.10">
    <property type="entry name" value="2,3-Dihydroxybiphenyl 1,2-Dioxygenase, domain 1"/>
    <property type="match status" value="2"/>
</dbReference>
<protein>
    <recommendedName>
        <fullName evidence="11">VOC domain-containing protein</fullName>
    </recommendedName>
</protein>
<dbReference type="GO" id="GO:0008198">
    <property type="term" value="F:ferrous iron binding"/>
    <property type="evidence" value="ECO:0007669"/>
    <property type="project" value="InterPro"/>
</dbReference>
<dbReference type="InterPro" id="IPR029068">
    <property type="entry name" value="Glyas_Bleomycin-R_OHBP_Dase"/>
</dbReference>
<name>A0A1B1YPT3_9GAMM</name>
<accession>A0A1B1YPT3</accession>
<dbReference type="Proteomes" id="UP000092952">
    <property type="component" value="Chromosome"/>
</dbReference>
<evidence type="ECO:0000256" key="7">
    <source>
        <dbReference type="ARBA" id="ARBA00022964"/>
    </source>
</evidence>
<dbReference type="SUPFAM" id="SSF54593">
    <property type="entry name" value="Glyoxalase/Bleomycin resistance protein/Dihydroxybiphenyl dioxygenase"/>
    <property type="match status" value="1"/>
</dbReference>
<feature type="domain" description="VOC" evidence="11">
    <location>
        <begin position="148"/>
        <end position="267"/>
    </location>
</feature>
<dbReference type="KEGG" id="gbi:PG2T_00065"/>
<dbReference type="OrthoDB" id="9804944at2"/>
<dbReference type="PANTHER" id="PTHR21366:SF14">
    <property type="entry name" value="GLYOXALASE DOMAIN-CONTAINING PROTEIN 5"/>
    <property type="match status" value="1"/>
</dbReference>
<evidence type="ECO:0000256" key="5">
    <source>
        <dbReference type="ARBA" id="ARBA00022737"/>
    </source>
</evidence>
<evidence type="ECO:0000256" key="6">
    <source>
        <dbReference type="ARBA" id="ARBA00022797"/>
    </source>
</evidence>
<dbReference type="AlphaFoldDB" id="A0A1B1YPT3"/>
<dbReference type="STRING" id="1810504.PG2T_00065"/>
<keyword evidence="7 10" id="KW-0223">Dioxygenase</keyword>
<dbReference type="InterPro" id="IPR054560">
    <property type="entry name" value="XylE-like_N"/>
</dbReference>
<evidence type="ECO:0000256" key="9">
    <source>
        <dbReference type="ARBA" id="ARBA00023004"/>
    </source>
</evidence>
<evidence type="ECO:0000256" key="2">
    <source>
        <dbReference type="ARBA" id="ARBA00008784"/>
    </source>
</evidence>
<keyword evidence="8 10" id="KW-0560">Oxidoreductase</keyword>
<keyword evidence="9 10" id="KW-0408">Iron</keyword>
<gene>
    <name evidence="12" type="ORF">PG2T_00065</name>
</gene>
<keyword evidence="13" id="KW-1185">Reference proteome</keyword>
<evidence type="ECO:0000313" key="13">
    <source>
        <dbReference type="Proteomes" id="UP000092952"/>
    </source>
</evidence>
<comment type="cofactor">
    <cofactor evidence="1 10">
        <name>Fe(2+)</name>
        <dbReference type="ChEBI" id="CHEBI:29033"/>
    </cofactor>
</comment>
<comment type="subunit">
    <text evidence="3">Homotetramer.</text>
</comment>